<dbReference type="GO" id="GO:0016020">
    <property type="term" value="C:membrane"/>
    <property type="evidence" value="ECO:0007669"/>
    <property type="project" value="UniProtKB-SubCell"/>
</dbReference>
<feature type="domain" description="STAS" evidence="10">
    <location>
        <begin position="614"/>
        <end position="735"/>
    </location>
</feature>
<comment type="function">
    <text evidence="7">High affinity uptake of sulfate into the cell.</text>
</comment>
<dbReference type="OMA" id="EPSAKEW"/>
<accession>A0A1C7MGL8</accession>
<feature type="transmembrane region" description="Helical" evidence="9">
    <location>
        <begin position="196"/>
        <end position="213"/>
    </location>
</feature>
<keyword evidence="3" id="KW-0813">Transport</keyword>
<dbReference type="PROSITE" id="PS01130">
    <property type="entry name" value="SLC26A"/>
    <property type="match status" value="1"/>
</dbReference>
<feature type="compositionally biased region" description="Polar residues" evidence="8">
    <location>
        <begin position="788"/>
        <end position="801"/>
    </location>
</feature>
<keyword evidence="4 9" id="KW-0812">Transmembrane</keyword>
<evidence type="ECO:0000256" key="6">
    <source>
        <dbReference type="ARBA" id="ARBA00023136"/>
    </source>
</evidence>
<reference evidence="11 12" key="1">
    <citation type="submission" date="2016-03" db="EMBL/GenBank/DDBJ databases">
        <title>Whole genome sequencing of Grifola frondosa 9006-11.</title>
        <authorList>
            <person name="Min B."/>
            <person name="Park H."/>
            <person name="Kim J.-G."/>
            <person name="Cho H."/>
            <person name="Oh Y.-L."/>
            <person name="Kong W.-S."/>
            <person name="Choi I.-G."/>
        </authorList>
    </citation>
    <scope>NUCLEOTIDE SEQUENCE [LARGE SCALE GENOMIC DNA]</scope>
    <source>
        <strain evidence="11 12">9006-11</strain>
    </source>
</reference>
<dbReference type="PANTHER" id="PTHR11814">
    <property type="entry name" value="SULFATE TRANSPORTER"/>
    <property type="match status" value="1"/>
</dbReference>
<proteinExistence type="inferred from homology"/>
<feature type="transmembrane region" description="Helical" evidence="9">
    <location>
        <begin position="473"/>
        <end position="493"/>
    </location>
</feature>
<evidence type="ECO:0000313" key="12">
    <source>
        <dbReference type="Proteomes" id="UP000092993"/>
    </source>
</evidence>
<dbReference type="EMBL" id="LUGG01000004">
    <property type="protein sequence ID" value="OBZ75767.1"/>
    <property type="molecule type" value="Genomic_DNA"/>
</dbReference>
<dbReference type="NCBIfam" id="TIGR00815">
    <property type="entry name" value="sulP"/>
    <property type="match status" value="1"/>
</dbReference>
<feature type="transmembrane region" description="Helical" evidence="9">
    <location>
        <begin position="164"/>
        <end position="184"/>
    </location>
</feature>
<dbReference type="FunFam" id="3.30.750.24:FF:000046">
    <property type="entry name" value="Solute carrier family 26 (Sodium-independent sulfate anion transporter), member 11"/>
    <property type="match status" value="1"/>
</dbReference>
<comment type="similarity">
    <text evidence="2">Belongs to the SLC26A/SulP transporter (TC 2.A.53) family.</text>
</comment>
<sequence length="841" mass="92246">MNLPRVARGRGSFEFGCAHKLSFLPINANNAQISAAIIQLRLPKKDTYANGGLAIRYRHYRIVPSPPQQLKIQPFTHIYPLTPQIWIPHNGRLQPALFSNWLTMAIQVRKLGKRIINYPEERIPVISARDWVRNLYHDPLQNIISYLTSLFPILGWMLRYNLGWASGDIIAGITVGIVLVPQSMSYAQIATLPPEYGLYSSFVGVLVYCFFATSKDVSIGPVAVMSLTVSQIIKHVNNSHPNVWEGPQIATTVAFICGFIVLGIGLLRLGWLVEFIPAPAVNPGLMGISGFDTRAATYKVFIDTLKGLPGTQLDAAFGLTGLASLYLIRIGVILCPEIPSKARFFFFMSVFRNAFIIVVLTFASWLYCRHRKDSHGKYPIKILQDVPRGFKHLGQPNIDPDLVKALAGELPVATIILFLEHIAISKSFGRVNGYKINPNQELIAIGVTNTIGTLFGAYPATGSFSRSALQSKSGVRSPAAGLFSAVVVIVALYGLTPAFFWIPTAALSAVIIHAVADLVAAPAQVYSYWRVSPVEFVIWFAAVLVTVFATIEDGIYTSIAASLVLLLVRVARPRGNFLGKVTVRGDSTSREVFVPLKPNGNVMNPHVKVYPPSPGVLVYRFEESLLYPNSSLANDAIVDYVKENTRRGKDMSNIRSGDRPWNDPGGKSEVDNATKPLLHAVVLDFSAVSHIDTTGIQALIDTRTEVERWADRPIEFHFAMILSPWIRRSLVAGGFGSGVASSSPHHEVAPVTRYHDEYISDPQHSSVDPEQVQGYREEDPEAIIVNVGSKSASSRPSSDYTHGSKVDDDAPIVPSATPFFHFDLAAAVRAAETGLVSRGRL</sequence>
<evidence type="ECO:0000256" key="5">
    <source>
        <dbReference type="ARBA" id="ARBA00022989"/>
    </source>
</evidence>
<feature type="transmembrane region" description="Helical" evidence="9">
    <location>
        <begin position="531"/>
        <end position="549"/>
    </location>
</feature>
<evidence type="ECO:0000256" key="9">
    <source>
        <dbReference type="SAM" id="Phobius"/>
    </source>
</evidence>
<evidence type="ECO:0000256" key="8">
    <source>
        <dbReference type="SAM" id="MobiDB-lite"/>
    </source>
</evidence>
<keyword evidence="6 9" id="KW-0472">Membrane</keyword>
<evidence type="ECO:0000259" key="10">
    <source>
        <dbReference type="PROSITE" id="PS50801"/>
    </source>
</evidence>
<keyword evidence="5 9" id="KW-1133">Transmembrane helix</keyword>
<dbReference type="STRING" id="5627.A0A1C7MGL8"/>
<dbReference type="Proteomes" id="UP000092993">
    <property type="component" value="Unassembled WGS sequence"/>
</dbReference>
<evidence type="ECO:0000256" key="2">
    <source>
        <dbReference type="ARBA" id="ARBA00008692"/>
    </source>
</evidence>
<dbReference type="PROSITE" id="PS50801">
    <property type="entry name" value="STAS"/>
    <property type="match status" value="1"/>
</dbReference>
<dbReference type="GO" id="GO:1902434">
    <property type="term" value="P:sulfate import across plasma membrane"/>
    <property type="evidence" value="ECO:0007669"/>
    <property type="project" value="UniProtKB-ARBA"/>
</dbReference>
<gene>
    <name evidence="11" type="primary">SPBC3H7.02</name>
    <name evidence="11" type="ORF">A0H81_04561</name>
</gene>
<dbReference type="OrthoDB" id="288203at2759"/>
<dbReference type="GO" id="GO:0008271">
    <property type="term" value="F:secondary active sulfate transmembrane transporter activity"/>
    <property type="evidence" value="ECO:0007669"/>
    <property type="project" value="InterPro"/>
</dbReference>
<protein>
    <submittedName>
        <fullName evidence="11">Putative sulfate permease C3H7.02</fullName>
    </submittedName>
</protein>
<dbReference type="InterPro" id="IPR018045">
    <property type="entry name" value="S04_transporter_CS"/>
</dbReference>
<dbReference type="Gene3D" id="3.30.750.24">
    <property type="entry name" value="STAS domain"/>
    <property type="match status" value="1"/>
</dbReference>
<feature type="transmembrane region" description="Helical" evidence="9">
    <location>
        <begin position="499"/>
        <end position="519"/>
    </location>
</feature>
<dbReference type="InterPro" id="IPR011547">
    <property type="entry name" value="SLC26A/SulP_dom"/>
</dbReference>
<feature type="transmembrane region" description="Helical" evidence="9">
    <location>
        <begin position="344"/>
        <end position="367"/>
    </location>
</feature>
<evidence type="ECO:0000256" key="4">
    <source>
        <dbReference type="ARBA" id="ARBA00022692"/>
    </source>
</evidence>
<evidence type="ECO:0000256" key="3">
    <source>
        <dbReference type="ARBA" id="ARBA00022448"/>
    </source>
</evidence>
<dbReference type="InterPro" id="IPR036513">
    <property type="entry name" value="STAS_dom_sf"/>
</dbReference>
<evidence type="ECO:0000256" key="1">
    <source>
        <dbReference type="ARBA" id="ARBA00004141"/>
    </source>
</evidence>
<dbReference type="AlphaFoldDB" id="A0A1C7MGL8"/>
<comment type="subcellular location">
    <subcellularLocation>
        <location evidence="1">Membrane</location>
        <topology evidence="1">Multi-pass membrane protein</topology>
    </subcellularLocation>
</comment>
<keyword evidence="12" id="KW-1185">Reference proteome</keyword>
<dbReference type="Pfam" id="PF00916">
    <property type="entry name" value="Sulfate_transp"/>
    <property type="match status" value="1"/>
</dbReference>
<feature type="transmembrane region" description="Helical" evidence="9">
    <location>
        <begin position="315"/>
        <end position="332"/>
    </location>
</feature>
<evidence type="ECO:0000313" key="11">
    <source>
        <dbReference type="EMBL" id="OBZ75767.1"/>
    </source>
</evidence>
<feature type="region of interest" description="Disordered" evidence="8">
    <location>
        <begin position="786"/>
        <end position="806"/>
    </location>
</feature>
<dbReference type="SUPFAM" id="SSF52091">
    <property type="entry name" value="SpoIIaa-like"/>
    <property type="match status" value="1"/>
</dbReference>
<dbReference type="InterPro" id="IPR002645">
    <property type="entry name" value="STAS_dom"/>
</dbReference>
<dbReference type="InterPro" id="IPR001902">
    <property type="entry name" value="SLC26A/SulP_fam"/>
</dbReference>
<dbReference type="Pfam" id="PF01740">
    <property type="entry name" value="STAS"/>
    <property type="match status" value="1"/>
</dbReference>
<comment type="caution">
    <text evidence="11">The sequence shown here is derived from an EMBL/GenBank/DDBJ whole genome shotgun (WGS) entry which is preliminary data.</text>
</comment>
<name>A0A1C7MGL8_GRIFR</name>
<feature type="transmembrane region" description="Helical" evidence="9">
    <location>
        <begin position="249"/>
        <end position="271"/>
    </location>
</feature>
<organism evidence="11 12">
    <name type="scientific">Grifola frondosa</name>
    <name type="common">Maitake</name>
    <name type="synonym">Polyporus frondosus</name>
    <dbReference type="NCBI Taxonomy" id="5627"/>
    <lineage>
        <taxon>Eukaryota</taxon>
        <taxon>Fungi</taxon>
        <taxon>Dikarya</taxon>
        <taxon>Basidiomycota</taxon>
        <taxon>Agaricomycotina</taxon>
        <taxon>Agaricomycetes</taxon>
        <taxon>Polyporales</taxon>
        <taxon>Grifolaceae</taxon>
        <taxon>Grifola</taxon>
    </lineage>
</organism>
<evidence type="ECO:0000256" key="7">
    <source>
        <dbReference type="ARBA" id="ARBA00054315"/>
    </source>
</evidence>
<dbReference type="CDD" id="cd07042">
    <property type="entry name" value="STAS_SulP_like_sulfate_transporter"/>
    <property type="match status" value="1"/>
</dbReference>